<dbReference type="AlphaFoldDB" id="A0A1G6RG03"/>
<feature type="region of interest" description="Disordered" evidence="1">
    <location>
        <begin position="305"/>
        <end position="344"/>
    </location>
</feature>
<protein>
    <recommendedName>
        <fullName evidence="4">Colicin import membrane protein</fullName>
    </recommendedName>
</protein>
<dbReference type="RefSeq" id="WP_058233639.1">
    <property type="nucleotide sequence ID" value="NZ_FMYG01000011.1"/>
</dbReference>
<dbReference type="EMBL" id="FMYG01000011">
    <property type="protein sequence ID" value="SDD03580.1"/>
    <property type="molecule type" value="Genomic_DNA"/>
</dbReference>
<sequence length="344" mass="37047">MSEEASVEDEVDQALRVGLAVAAQLADKIARAREELARNAQRQSEQEQRQLQARFEGERDVAGARLMVVERPEWWDRADTAQIAGMHETAQQWKDFDSRAQAAADTIAREVKERYGVDIANLAADPGAVRAALAQVELDRDQAARGERTTAATEFAQATLAVQEADRLDARAAAAQLASHAGAGAGENGDRSADSSRVDEAGRLELQAREYEHLATQGGTPEQSPAQLMELASDARSQAQLHRDVDQGRESAPAVSVGADQGRASAERSEGQLQYDSAARREATANELASHGILQETIDVRMRADIAQGRPAGEASAHAGRVNVPETNRGRGRTRSGGQTERSR</sequence>
<evidence type="ECO:0008006" key="4">
    <source>
        <dbReference type="Google" id="ProtNLM"/>
    </source>
</evidence>
<organism evidence="2 3">
    <name type="scientific">Microbacterium enclense</name>
    <dbReference type="NCBI Taxonomy" id="993073"/>
    <lineage>
        <taxon>Bacteria</taxon>
        <taxon>Bacillati</taxon>
        <taxon>Actinomycetota</taxon>
        <taxon>Actinomycetes</taxon>
        <taxon>Micrococcales</taxon>
        <taxon>Microbacteriaceae</taxon>
        <taxon>Microbacterium</taxon>
    </lineage>
</organism>
<feature type="region of interest" description="Disordered" evidence="1">
    <location>
        <begin position="232"/>
        <end position="276"/>
    </location>
</feature>
<dbReference type="Proteomes" id="UP000183203">
    <property type="component" value="Unassembled WGS sequence"/>
</dbReference>
<reference evidence="2 3" key="1">
    <citation type="submission" date="2016-09" db="EMBL/GenBank/DDBJ databases">
        <authorList>
            <person name="Capua I."/>
            <person name="De Benedictis P."/>
            <person name="Joannis T."/>
            <person name="Lombin L.H."/>
            <person name="Cattoli G."/>
        </authorList>
    </citation>
    <scope>NUCLEOTIDE SEQUENCE [LARGE SCALE GENOMIC DNA]</scope>
    <source>
        <strain evidence="2 3">NIO-1002</strain>
    </source>
</reference>
<name>A0A1G6RG03_9MICO</name>
<dbReference type="STRING" id="993073.AS029_16235"/>
<evidence type="ECO:0000313" key="2">
    <source>
        <dbReference type="EMBL" id="SDD03580.1"/>
    </source>
</evidence>
<feature type="region of interest" description="Disordered" evidence="1">
    <location>
        <begin position="36"/>
        <end position="55"/>
    </location>
</feature>
<gene>
    <name evidence="2" type="ORF">SAMN05216418_0124</name>
</gene>
<proteinExistence type="predicted"/>
<dbReference type="OrthoDB" id="5122593at2"/>
<accession>A0A1G6RG03</accession>
<evidence type="ECO:0000313" key="3">
    <source>
        <dbReference type="Proteomes" id="UP000183203"/>
    </source>
</evidence>
<evidence type="ECO:0000256" key="1">
    <source>
        <dbReference type="SAM" id="MobiDB-lite"/>
    </source>
</evidence>
<feature type="compositionally biased region" description="Low complexity" evidence="1">
    <location>
        <begin position="38"/>
        <end position="54"/>
    </location>
</feature>